<feature type="domain" description="tRNA pseudouridine synthase II TruB subfamily 2 C-terminal" evidence="7">
    <location>
        <begin position="304"/>
        <end position="356"/>
    </location>
</feature>
<dbReference type="Pfam" id="PF16198">
    <property type="entry name" value="TruB_C_2"/>
    <property type="match status" value="1"/>
</dbReference>
<keyword evidence="4 5" id="KW-0413">Isomerase</keyword>
<dbReference type="GO" id="GO:0031119">
    <property type="term" value="P:tRNA pseudouridine synthesis"/>
    <property type="evidence" value="ECO:0007669"/>
    <property type="project" value="UniProtKB-UniRule"/>
</dbReference>
<dbReference type="CDD" id="cd02573">
    <property type="entry name" value="PseudoU_synth_EcTruB"/>
    <property type="match status" value="1"/>
</dbReference>
<sequence>MLSTIEFGWAQADCVISRIWLGGALRTWGESSGISASYRSLDLRGAASGRSTVRNRRPRPHILKGVNSGQVRSGLIIVDKPQGWTSHDVVGRLRKLAGTRKVGHAGTLDPMATGVLVVGINKATRLLTYIVGTSKTYEATIRLGQSTVTDDAEGEITAETIAAAVTDEDIMAAVADLTGDIQQVPSSVSAIKVNGERSYAKVRAGGEVNLPARPVTVSRFEVHDIRRESGGRLRDVDVTVDCSSGTYIRALARDLGAALGVGGHLTALRRTCVGPYSLDQAATLEQLASDLQVLDLDDAARALFPVRELSAEEALDLSHGRRIPPSEIAGIDAGTPVAAFAPSGTLVGLLENRGQAGAAFPAAYAKALLVFAPGNEAV</sequence>
<dbReference type="GO" id="GO:0003723">
    <property type="term" value="F:RNA binding"/>
    <property type="evidence" value="ECO:0007669"/>
    <property type="project" value="InterPro"/>
</dbReference>
<dbReference type="Pfam" id="PF01509">
    <property type="entry name" value="TruB_N"/>
    <property type="match status" value="1"/>
</dbReference>
<dbReference type="PANTHER" id="PTHR13767:SF2">
    <property type="entry name" value="PSEUDOURIDYLATE SYNTHASE TRUB1"/>
    <property type="match status" value="1"/>
</dbReference>
<dbReference type="SUPFAM" id="SSF88697">
    <property type="entry name" value="PUA domain-like"/>
    <property type="match status" value="1"/>
</dbReference>
<dbReference type="SUPFAM" id="SSF55120">
    <property type="entry name" value="Pseudouridine synthase"/>
    <property type="match status" value="1"/>
</dbReference>
<dbReference type="InterPro" id="IPR032819">
    <property type="entry name" value="TruB_C"/>
</dbReference>
<dbReference type="EC" id="5.4.99.25" evidence="5"/>
<evidence type="ECO:0000313" key="10">
    <source>
        <dbReference type="Proteomes" id="UP000680588"/>
    </source>
</evidence>
<dbReference type="NCBIfam" id="TIGR00431">
    <property type="entry name" value="TruB"/>
    <property type="match status" value="1"/>
</dbReference>
<dbReference type="GO" id="GO:1990481">
    <property type="term" value="P:mRNA pseudouridine synthesis"/>
    <property type="evidence" value="ECO:0007669"/>
    <property type="project" value="TreeGrafter"/>
</dbReference>
<comment type="catalytic activity">
    <reaction evidence="1 5">
        <text>uridine(55) in tRNA = pseudouridine(55) in tRNA</text>
        <dbReference type="Rhea" id="RHEA:42532"/>
        <dbReference type="Rhea" id="RHEA-COMP:10101"/>
        <dbReference type="Rhea" id="RHEA-COMP:10102"/>
        <dbReference type="ChEBI" id="CHEBI:65314"/>
        <dbReference type="ChEBI" id="CHEBI:65315"/>
        <dbReference type="EC" id="5.4.99.25"/>
    </reaction>
</comment>
<comment type="function">
    <text evidence="5">Responsible for synthesis of pseudouridine from uracil-55 in the psi GC loop of transfer RNAs.</text>
</comment>
<evidence type="ECO:0000256" key="4">
    <source>
        <dbReference type="ARBA" id="ARBA00023235"/>
    </source>
</evidence>
<proteinExistence type="inferred from homology"/>
<protein>
    <recommendedName>
        <fullName evidence="5">tRNA pseudouridine synthase B</fullName>
        <ecNumber evidence="5">5.4.99.25</ecNumber>
    </recommendedName>
    <alternativeName>
        <fullName evidence="5">tRNA pseudouridine(55) synthase</fullName>
        <shortName evidence="5">Psi55 synthase</shortName>
    </alternativeName>
    <alternativeName>
        <fullName evidence="5">tRNA pseudouridylate synthase</fullName>
    </alternativeName>
    <alternativeName>
        <fullName evidence="5">tRNA-uridine isomerase</fullName>
    </alternativeName>
</protein>
<dbReference type="Pfam" id="PF09142">
    <property type="entry name" value="TruB_C"/>
    <property type="match status" value="1"/>
</dbReference>
<dbReference type="GO" id="GO:0160148">
    <property type="term" value="F:tRNA pseudouridine(55) synthase activity"/>
    <property type="evidence" value="ECO:0007669"/>
    <property type="project" value="UniProtKB-EC"/>
</dbReference>
<evidence type="ECO:0000259" key="7">
    <source>
        <dbReference type="Pfam" id="PF09142"/>
    </source>
</evidence>
<name>A0A975XLT9_9MICC</name>
<accession>A0A975XLT9</accession>
<dbReference type="HAMAP" id="MF_01080">
    <property type="entry name" value="TruB_bact"/>
    <property type="match status" value="1"/>
</dbReference>
<keyword evidence="10" id="KW-1185">Reference proteome</keyword>
<dbReference type="InterPro" id="IPR015225">
    <property type="entry name" value="tRNA_psdUridine_synth_fam2_C"/>
</dbReference>
<evidence type="ECO:0000313" key="9">
    <source>
        <dbReference type="EMBL" id="QWQ37311.1"/>
    </source>
</evidence>
<dbReference type="AlphaFoldDB" id="A0A975XLT9"/>
<dbReference type="PANTHER" id="PTHR13767">
    <property type="entry name" value="TRNA-PSEUDOURIDINE SYNTHASE"/>
    <property type="match status" value="1"/>
</dbReference>
<keyword evidence="3 5" id="KW-0819">tRNA processing</keyword>
<feature type="domain" description="tRNA pseudouridylate synthase B C-terminal" evidence="8">
    <location>
        <begin position="249"/>
        <end position="296"/>
    </location>
</feature>
<evidence type="ECO:0000256" key="5">
    <source>
        <dbReference type="HAMAP-Rule" id="MF_01080"/>
    </source>
</evidence>
<evidence type="ECO:0000259" key="6">
    <source>
        <dbReference type="Pfam" id="PF01509"/>
    </source>
</evidence>
<dbReference type="InterPro" id="IPR020103">
    <property type="entry name" value="PsdUridine_synth_cat_dom_sf"/>
</dbReference>
<dbReference type="EMBL" id="CP076456">
    <property type="protein sequence ID" value="QWQ37311.1"/>
    <property type="molecule type" value="Genomic_DNA"/>
</dbReference>
<evidence type="ECO:0000256" key="1">
    <source>
        <dbReference type="ARBA" id="ARBA00000385"/>
    </source>
</evidence>
<dbReference type="InterPro" id="IPR015947">
    <property type="entry name" value="PUA-like_sf"/>
</dbReference>
<dbReference type="InterPro" id="IPR002501">
    <property type="entry name" value="PsdUridine_synth_N"/>
</dbReference>
<dbReference type="Gene3D" id="2.30.130.10">
    <property type="entry name" value="PUA domain"/>
    <property type="match status" value="1"/>
</dbReference>
<evidence type="ECO:0000256" key="3">
    <source>
        <dbReference type="ARBA" id="ARBA00022694"/>
    </source>
</evidence>
<dbReference type="InterPro" id="IPR014780">
    <property type="entry name" value="tRNA_psdUridine_synth_TruB"/>
</dbReference>
<evidence type="ECO:0000256" key="2">
    <source>
        <dbReference type="ARBA" id="ARBA00005642"/>
    </source>
</evidence>
<gene>
    <name evidence="5 9" type="primary">truB</name>
    <name evidence="9" type="ORF">KG104_06065</name>
</gene>
<feature type="active site" description="Nucleophile" evidence="5">
    <location>
        <position position="109"/>
    </location>
</feature>
<feature type="domain" description="Pseudouridine synthase II N-terminal" evidence="6">
    <location>
        <begin position="94"/>
        <end position="248"/>
    </location>
</feature>
<dbReference type="KEGG" id="asun:KG104_06065"/>
<dbReference type="FunFam" id="3.30.2350.10:FF:000011">
    <property type="entry name" value="tRNA pseudouridine synthase B"/>
    <property type="match status" value="1"/>
</dbReference>
<dbReference type="Gene3D" id="3.30.2350.10">
    <property type="entry name" value="Pseudouridine synthase"/>
    <property type="match status" value="1"/>
</dbReference>
<evidence type="ECO:0000259" key="8">
    <source>
        <dbReference type="Pfam" id="PF16198"/>
    </source>
</evidence>
<organism evidence="9 10">
    <name type="scientific">Arthrobacter sunyaminii</name>
    <dbReference type="NCBI Taxonomy" id="2816859"/>
    <lineage>
        <taxon>Bacteria</taxon>
        <taxon>Bacillati</taxon>
        <taxon>Actinomycetota</taxon>
        <taxon>Actinomycetes</taxon>
        <taxon>Micrococcales</taxon>
        <taxon>Micrococcaceae</taxon>
        <taxon>Arthrobacter</taxon>
    </lineage>
</organism>
<comment type="similarity">
    <text evidence="2 5">Belongs to the pseudouridine synthase TruB family. Type 1 subfamily.</text>
</comment>
<reference evidence="9" key="1">
    <citation type="submission" date="2021-06" db="EMBL/GenBank/DDBJ databases">
        <title>Novel species in genus Arthrobacter.</title>
        <authorList>
            <person name="Zhang G."/>
        </authorList>
    </citation>
    <scope>NUCLEOTIDE SEQUENCE</scope>
    <source>
        <strain evidence="9">Zg-ZUI122</strain>
    </source>
</reference>
<dbReference type="InterPro" id="IPR036974">
    <property type="entry name" value="PUA_sf"/>
</dbReference>
<dbReference type="Proteomes" id="UP000680588">
    <property type="component" value="Chromosome"/>
</dbReference>